<name>G2Y721_BOTF4</name>
<organism evidence="1 2">
    <name type="scientific">Botryotinia fuckeliana (strain T4)</name>
    <name type="common">Noble rot fungus</name>
    <name type="synonym">Botrytis cinerea</name>
    <dbReference type="NCBI Taxonomy" id="999810"/>
    <lineage>
        <taxon>Eukaryota</taxon>
        <taxon>Fungi</taxon>
        <taxon>Dikarya</taxon>
        <taxon>Ascomycota</taxon>
        <taxon>Pezizomycotina</taxon>
        <taxon>Leotiomycetes</taxon>
        <taxon>Helotiales</taxon>
        <taxon>Sclerotiniaceae</taxon>
        <taxon>Botrytis</taxon>
    </lineage>
</organism>
<protein>
    <submittedName>
        <fullName evidence="1">Uncharacterized protein</fullName>
    </submittedName>
</protein>
<dbReference type="InParanoid" id="G2Y721"/>
<reference evidence="2" key="1">
    <citation type="journal article" date="2011" name="PLoS Genet.">
        <title>Genomic analysis of the necrotrophic fungal pathogens Sclerotinia sclerotiorum and Botrytis cinerea.</title>
        <authorList>
            <person name="Amselem J."/>
            <person name="Cuomo C.A."/>
            <person name="van Kan J.A."/>
            <person name="Viaud M."/>
            <person name="Benito E.P."/>
            <person name="Couloux A."/>
            <person name="Coutinho P.M."/>
            <person name="de Vries R.P."/>
            <person name="Dyer P.S."/>
            <person name="Fillinger S."/>
            <person name="Fournier E."/>
            <person name="Gout L."/>
            <person name="Hahn M."/>
            <person name="Kohn L."/>
            <person name="Lapalu N."/>
            <person name="Plummer K.M."/>
            <person name="Pradier J.M."/>
            <person name="Quevillon E."/>
            <person name="Sharon A."/>
            <person name="Simon A."/>
            <person name="ten Have A."/>
            <person name="Tudzynski B."/>
            <person name="Tudzynski P."/>
            <person name="Wincker P."/>
            <person name="Andrew M."/>
            <person name="Anthouard V."/>
            <person name="Beever R.E."/>
            <person name="Beffa R."/>
            <person name="Benoit I."/>
            <person name="Bouzid O."/>
            <person name="Brault B."/>
            <person name="Chen Z."/>
            <person name="Choquer M."/>
            <person name="Collemare J."/>
            <person name="Cotton P."/>
            <person name="Danchin E.G."/>
            <person name="Da Silva C."/>
            <person name="Gautier A."/>
            <person name="Giraud C."/>
            <person name="Giraud T."/>
            <person name="Gonzalez C."/>
            <person name="Grossetete S."/>
            <person name="Guldener U."/>
            <person name="Henrissat B."/>
            <person name="Howlett B.J."/>
            <person name="Kodira C."/>
            <person name="Kretschmer M."/>
            <person name="Lappartient A."/>
            <person name="Leroch M."/>
            <person name="Levis C."/>
            <person name="Mauceli E."/>
            <person name="Neuveglise C."/>
            <person name="Oeser B."/>
            <person name="Pearson M."/>
            <person name="Poulain J."/>
            <person name="Poussereau N."/>
            <person name="Quesneville H."/>
            <person name="Rascle C."/>
            <person name="Schumacher J."/>
            <person name="Segurens B."/>
            <person name="Sexton A."/>
            <person name="Silva E."/>
            <person name="Sirven C."/>
            <person name="Soanes D.M."/>
            <person name="Talbot N.J."/>
            <person name="Templeton M."/>
            <person name="Yandava C."/>
            <person name="Yarden O."/>
            <person name="Zeng Q."/>
            <person name="Rollins J.A."/>
            <person name="Lebrun M.H."/>
            <person name="Dickman M."/>
        </authorList>
    </citation>
    <scope>NUCLEOTIDE SEQUENCE [LARGE SCALE GENOMIC DNA]</scope>
    <source>
        <strain evidence="2">T4</strain>
    </source>
</reference>
<dbReference type="EMBL" id="FQ790293">
    <property type="protein sequence ID" value="CCD48423.1"/>
    <property type="molecule type" value="Genomic_DNA"/>
</dbReference>
<evidence type="ECO:0000313" key="1">
    <source>
        <dbReference type="EMBL" id="CCD48423.1"/>
    </source>
</evidence>
<proteinExistence type="predicted"/>
<dbReference type="Proteomes" id="UP000008177">
    <property type="component" value="Unplaced contigs"/>
</dbReference>
<gene>
    <name evidence="1" type="ORF">BofuT4_P108070.1</name>
</gene>
<dbReference type="HOGENOM" id="CLU_2291259_0_0_1"/>
<sequence length="101" mass="11254">MNGNSNFRYILTCELICNAVKFPRNPSLTVGTSAIAEVQINEVLQNGFVKCASCLQTGVKCLAIEVESNENKDGNQQLLNIFKQWARRRASPDTHGIQPRM</sequence>
<dbReference type="AlphaFoldDB" id="G2Y721"/>
<accession>G2Y721</accession>
<evidence type="ECO:0000313" key="2">
    <source>
        <dbReference type="Proteomes" id="UP000008177"/>
    </source>
</evidence>